<evidence type="ECO:0000313" key="2">
    <source>
        <dbReference type="Proteomes" id="UP000245670"/>
    </source>
</evidence>
<dbReference type="Proteomes" id="UP000245670">
    <property type="component" value="Unassembled WGS sequence"/>
</dbReference>
<accession>A0A2U2J9Y3</accession>
<dbReference type="InterPro" id="IPR019734">
    <property type="entry name" value="TPR_rpt"/>
</dbReference>
<sequence>MTDESKAEDLFFEADNLIDDNKIKEAKEVLLDLLNEYPDYGRAHNHLGWLYSVKFNNHTKAKEHLELALKFSPDYQGVYANYAYLLLEMNKYDELINFGKKYADKGVADAGTIYNKMAQAFELKGEYLEAHKYYKLAVKGAINNQFMEELYASINRLKSKMNIFQKLSLINKI</sequence>
<dbReference type="Gene3D" id="1.25.40.10">
    <property type="entry name" value="Tetratricopeptide repeat domain"/>
    <property type="match status" value="1"/>
</dbReference>
<evidence type="ECO:0000313" key="1">
    <source>
        <dbReference type="EMBL" id="PWG05156.1"/>
    </source>
</evidence>
<dbReference type="RefSeq" id="WP_109404701.1">
    <property type="nucleotide sequence ID" value="NZ_QFFG01000003.1"/>
</dbReference>
<gene>
    <name evidence="1" type="ORF">DIS07_07885</name>
</gene>
<dbReference type="Pfam" id="PF13181">
    <property type="entry name" value="TPR_8"/>
    <property type="match status" value="1"/>
</dbReference>
<organism evidence="1 2">
    <name type="scientific">Polaribacter aquimarinus</name>
    <dbReference type="NCBI Taxonomy" id="2100726"/>
    <lineage>
        <taxon>Bacteria</taxon>
        <taxon>Pseudomonadati</taxon>
        <taxon>Bacteroidota</taxon>
        <taxon>Flavobacteriia</taxon>
        <taxon>Flavobacteriales</taxon>
        <taxon>Flavobacteriaceae</taxon>
    </lineage>
</organism>
<protein>
    <submittedName>
        <fullName evidence="1">Uncharacterized protein</fullName>
    </submittedName>
</protein>
<keyword evidence="2" id="KW-1185">Reference proteome</keyword>
<dbReference type="InterPro" id="IPR011990">
    <property type="entry name" value="TPR-like_helical_dom_sf"/>
</dbReference>
<comment type="caution">
    <text evidence="1">The sequence shown here is derived from an EMBL/GenBank/DDBJ whole genome shotgun (WGS) entry which is preliminary data.</text>
</comment>
<dbReference type="AlphaFoldDB" id="A0A2U2J9Y3"/>
<reference evidence="1 2" key="1">
    <citation type="submission" date="2018-05" db="EMBL/GenBank/DDBJ databases">
        <title>Polaribacter aquimarinus sp. nov., isolated from sediment in a sediment of sea.</title>
        <authorList>
            <person name="Lu D."/>
        </authorList>
    </citation>
    <scope>NUCLEOTIDE SEQUENCE [LARGE SCALE GENOMIC DNA]</scope>
    <source>
        <strain evidence="1 2">ZY113</strain>
    </source>
</reference>
<proteinExistence type="predicted"/>
<dbReference type="EMBL" id="QFFG01000003">
    <property type="protein sequence ID" value="PWG05156.1"/>
    <property type="molecule type" value="Genomic_DNA"/>
</dbReference>
<dbReference type="SUPFAM" id="SSF48452">
    <property type="entry name" value="TPR-like"/>
    <property type="match status" value="1"/>
</dbReference>
<dbReference type="OrthoDB" id="791132at2"/>
<name>A0A2U2J9Y3_9FLAO</name>